<comment type="caution">
    <text evidence="1">The sequence shown here is derived from an EMBL/GenBank/DDBJ whole genome shotgun (WGS) entry which is preliminary data.</text>
</comment>
<evidence type="ECO:0000313" key="1">
    <source>
        <dbReference type="EMBL" id="KAK9945602.1"/>
    </source>
</evidence>
<dbReference type="EMBL" id="JBEDUW010000002">
    <property type="protein sequence ID" value="KAK9945602.1"/>
    <property type="molecule type" value="Genomic_DNA"/>
</dbReference>
<proteinExistence type="predicted"/>
<protein>
    <submittedName>
        <fullName evidence="1">Uncharacterized protein</fullName>
    </submittedName>
</protein>
<gene>
    <name evidence="1" type="ORF">M0R45_011110</name>
</gene>
<reference evidence="1 2" key="1">
    <citation type="journal article" date="2023" name="G3 (Bethesda)">
        <title>A chromosome-length genome assembly and annotation of blackberry (Rubus argutus, cv. 'Hillquist').</title>
        <authorList>
            <person name="Bruna T."/>
            <person name="Aryal R."/>
            <person name="Dudchenko O."/>
            <person name="Sargent D.J."/>
            <person name="Mead D."/>
            <person name="Buti M."/>
            <person name="Cavallini A."/>
            <person name="Hytonen T."/>
            <person name="Andres J."/>
            <person name="Pham M."/>
            <person name="Weisz D."/>
            <person name="Mascagni F."/>
            <person name="Usai G."/>
            <person name="Natali L."/>
            <person name="Bassil N."/>
            <person name="Fernandez G.E."/>
            <person name="Lomsadze A."/>
            <person name="Armour M."/>
            <person name="Olukolu B."/>
            <person name="Poorten T."/>
            <person name="Britton C."/>
            <person name="Davik J."/>
            <person name="Ashrafi H."/>
            <person name="Aiden E.L."/>
            <person name="Borodovsky M."/>
            <person name="Worthington M."/>
        </authorList>
    </citation>
    <scope>NUCLEOTIDE SEQUENCE [LARGE SCALE GENOMIC DNA]</scope>
    <source>
        <strain evidence="1">PI 553951</strain>
    </source>
</reference>
<name>A0AAW1YCR5_RUBAR</name>
<keyword evidence="2" id="KW-1185">Reference proteome</keyword>
<evidence type="ECO:0000313" key="2">
    <source>
        <dbReference type="Proteomes" id="UP001457282"/>
    </source>
</evidence>
<dbReference type="AlphaFoldDB" id="A0AAW1YCR5"/>
<accession>A0AAW1YCR5</accession>
<dbReference type="Proteomes" id="UP001457282">
    <property type="component" value="Unassembled WGS sequence"/>
</dbReference>
<organism evidence="1 2">
    <name type="scientific">Rubus argutus</name>
    <name type="common">Southern blackberry</name>
    <dbReference type="NCBI Taxonomy" id="59490"/>
    <lineage>
        <taxon>Eukaryota</taxon>
        <taxon>Viridiplantae</taxon>
        <taxon>Streptophyta</taxon>
        <taxon>Embryophyta</taxon>
        <taxon>Tracheophyta</taxon>
        <taxon>Spermatophyta</taxon>
        <taxon>Magnoliopsida</taxon>
        <taxon>eudicotyledons</taxon>
        <taxon>Gunneridae</taxon>
        <taxon>Pentapetalae</taxon>
        <taxon>rosids</taxon>
        <taxon>fabids</taxon>
        <taxon>Rosales</taxon>
        <taxon>Rosaceae</taxon>
        <taxon>Rosoideae</taxon>
        <taxon>Rosoideae incertae sedis</taxon>
        <taxon>Rubus</taxon>
    </lineage>
</organism>
<sequence length="123" mass="13873">MVFVSLRYFLHAVMSGTNEQGILLTAIFRRSGRRWFRASSFSGILVRRPARFAKCCARSWSRSTNLRRVGGLEESPCGCRLMTNPVALDVNTVAIRKQRRRHGATALAIYGREQASFYFLVGG</sequence>